<organism evidence="1 2">
    <name type="scientific">Tumebacillus flagellatus</name>
    <dbReference type="NCBI Taxonomy" id="1157490"/>
    <lineage>
        <taxon>Bacteria</taxon>
        <taxon>Bacillati</taxon>
        <taxon>Bacillota</taxon>
        <taxon>Bacilli</taxon>
        <taxon>Bacillales</taxon>
        <taxon>Alicyclobacillaceae</taxon>
        <taxon>Tumebacillus</taxon>
    </lineage>
</organism>
<evidence type="ECO:0000313" key="1">
    <source>
        <dbReference type="EMBL" id="KEO81191.1"/>
    </source>
</evidence>
<dbReference type="eggNOG" id="ENOG50338J4">
    <property type="taxonomic scope" value="Bacteria"/>
</dbReference>
<evidence type="ECO:0000313" key="2">
    <source>
        <dbReference type="Proteomes" id="UP000027931"/>
    </source>
</evidence>
<reference evidence="1 2" key="1">
    <citation type="journal article" date="2013" name="Int. J. Syst. Evol. Microbiol.">
        <title>Tumebacillus flagellatus sp. nov., an alpha-amylase/pullulanase-producing bacterium isolated from cassava wastewater.</title>
        <authorList>
            <person name="Wang Q."/>
            <person name="Xie N."/>
            <person name="Qin Y."/>
            <person name="Shen N."/>
            <person name="Zhu J."/>
            <person name="Mi H."/>
            <person name="Huang R."/>
        </authorList>
    </citation>
    <scope>NUCLEOTIDE SEQUENCE [LARGE SCALE GENOMIC DNA]</scope>
    <source>
        <strain evidence="1 2">GST4</strain>
    </source>
</reference>
<dbReference type="EMBL" id="JMIR01000044">
    <property type="protein sequence ID" value="KEO81191.1"/>
    <property type="molecule type" value="Genomic_DNA"/>
</dbReference>
<dbReference type="OrthoDB" id="2088301at2"/>
<keyword evidence="2" id="KW-1185">Reference proteome</keyword>
<name>A0A074LG42_9BACL</name>
<dbReference type="RefSeq" id="WP_038093984.1">
    <property type="nucleotide sequence ID" value="NZ_JMIR01000044.1"/>
</dbReference>
<gene>
    <name evidence="1" type="ORF">EL26_22310</name>
</gene>
<sequence length="192" mass="22798">MEYRMMAPPFEVKAFEEMSKKEAQKNFDWFVNEIPDRIGQLDRYYKLTNGAGSLDYEPESLKNLWEWFVQHLELVKKSKEEMKEEKRHLPEQFRNIIKVEDVKLSLQTQMLVVDVAIYFGEVFAIKHNLKWGFVTQPKQLVYLNKPVIIGFGLKHLEPIMIVQNLVRKTLRGESSPKLLLEIYEVWRGHISN</sequence>
<protein>
    <submittedName>
        <fullName evidence="1">Uncharacterized protein</fullName>
    </submittedName>
</protein>
<comment type="caution">
    <text evidence="1">The sequence shown here is derived from an EMBL/GenBank/DDBJ whole genome shotgun (WGS) entry which is preliminary data.</text>
</comment>
<dbReference type="Proteomes" id="UP000027931">
    <property type="component" value="Unassembled WGS sequence"/>
</dbReference>
<proteinExistence type="predicted"/>
<accession>A0A074LG42</accession>
<dbReference type="AlphaFoldDB" id="A0A074LG42"/>